<dbReference type="NCBIfam" id="NF045942">
    <property type="entry name" value="PolPhglucPhase"/>
    <property type="match status" value="1"/>
</dbReference>
<reference evidence="3 4" key="1">
    <citation type="submission" date="2019-07" db="EMBL/GenBank/DDBJ databases">
        <title>Tomitella cavernea sp. nov., an actinomycete isolated from soil.</title>
        <authorList>
            <person name="Cheng J."/>
        </authorList>
    </citation>
    <scope>NUCLEOTIDE SEQUENCE [LARGE SCALE GENOMIC DNA]</scope>
    <source>
        <strain evidence="3 4">HY188</strain>
    </source>
</reference>
<dbReference type="Pfam" id="PF00480">
    <property type="entry name" value="ROK"/>
    <property type="match status" value="1"/>
</dbReference>
<evidence type="ECO:0000256" key="1">
    <source>
        <dbReference type="ARBA" id="ARBA00006479"/>
    </source>
</evidence>
<dbReference type="CDD" id="cd24058">
    <property type="entry name" value="ASKHA_NBD_ROK_PPGK"/>
    <property type="match status" value="1"/>
</dbReference>
<evidence type="ECO:0000313" key="3">
    <source>
        <dbReference type="EMBL" id="QDQ97603.1"/>
    </source>
</evidence>
<proteinExistence type="inferred from homology"/>
<dbReference type="OrthoDB" id="849313at2"/>
<dbReference type="Proteomes" id="UP000317344">
    <property type="component" value="Chromosome"/>
</dbReference>
<dbReference type="AlphaFoldDB" id="A0A516X3L9"/>
<dbReference type="SUPFAM" id="SSF53067">
    <property type="entry name" value="Actin-like ATPase domain"/>
    <property type="match status" value="1"/>
</dbReference>
<accession>A0A516X3L9</accession>
<evidence type="ECO:0000256" key="2">
    <source>
        <dbReference type="SAM" id="MobiDB-lite"/>
    </source>
</evidence>
<dbReference type="InterPro" id="IPR000600">
    <property type="entry name" value="ROK"/>
</dbReference>
<gene>
    <name evidence="3" type="ORF">FO059_10050</name>
</gene>
<reference evidence="3 4" key="2">
    <citation type="submission" date="2019-07" db="EMBL/GenBank/DDBJ databases">
        <authorList>
            <person name="Huang Y."/>
        </authorList>
    </citation>
    <scope>NUCLEOTIDE SEQUENCE [LARGE SCALE GENOMIC DNA]</scope>
    <source>
        <strain evidence="3 4">HY188</strain>
    </source>
</reference>
<protein>
    <submittedName>
        <fullName evidence="3">ROK family protein</fullName>
    </submittedName>
</protein>
<comment type="similarity">
    <text evidence="1">Belongs to the ROK (NagC/XylR) family.</text>
</comment>
<dbReference type="PANTHER" id="PTHR18964">
    <property type="entry name" value="ROK (REPRESSOR, ORF, KINASE) FAMILY"/>
    <property type="match status" value="1"/>
</dbReference>
<dbReference type="PANTHER" id="PTHR18964:SF146">
    <property type="entry name" value="POLYPHOSPHATE GLUCOKINASE"/>
    <property type="match status" value="1"/>
</dbReference>
<organism evidence="3 4">
    <name type="scientific">Tomitella fengzijianii</name>
    <dbReference type="NCBI Taxonomy" id="2597660"/>
    <lineage>
        <taxon>Bacteria</taxon>
        <taxon>Bacillati</taxon>
        <taxon>Actinomycetota</taxon>
        <taxon>Actinomycetes</taxon>
        <taxon>Mycobacteriales</taxon>
        <taxon>Tomitella</taxon>
    </lineage>
</organism>
<feature type="region of interest" description="Disordered" evidence="2">
    <location>
        <begin position="1"/>
        <end position="94"/>
    </location>
</feature>
<dbReference type="KEGG" id="toy:FO059_10050"/>
<sequence>MAGASPEPGPYLFSGRSTKPVTPPSQHTGRDPSTPVRPPRSGYCDVRYSGSTTGRGIAVGVTPGLNVHQGSANQGSAHKSDSERSSAAQGGADSTAAAASHEIAFGVDIGGSGIKGAMVDLRTGDFVDSRIKIATPSPATPHAVAETVRTIVERAQWAGPVGITLPSVVRGGIVRTAANIDPSWIGVAAADHFRDALGLDCAVLNDADAAGIAEDRYGAASDVDGAVMLLTFGTGIGSAILNHGMLIPNTEFGHLEVDGKEAEHRAASSVRTRKNMSWKHWSAEVSRVLVAIERLVYPDVFIVGGGISRDSDKWVPRLTNETPVRVATLHNRAGIAGAALMAAAPGAVLQPQPHSPARS</sequence>
<dbReference type="Gene3D" id="3.30.420.40">
    <property type="match status" value="2"/>
</dbReference>
<keyword evidence="4" id="KW-1185">Reference proteome</keyword>
<feature type="compositionally biased region" description="Polar residues" evidence="2">
    <location>
        <begin position="68"/>
        <end position="77"/>
    </location>
</feature>
<feature type="compositionally biased region" description="Polar residues" evidence="2">
    <location>
        <begin position="15"/>
        <end position="27"/>
    </location>
</feature>
<dbReference type="EMBL" id="CP041765">
    <property type="protein sequence ID" value="QDQ97603.1"/>
    <property type="molecule type" value="Genomic_DNA"/>
</dbReference>
<feature type="compositionally biased region" description="Low complexity" evidence="2">
    <location>
        <begin position="85"/>
        <end position="94"/>
    </location>
</feature>
<evidence type="ECO:0000313" key="4">
    <source>
        <dbReference type="Proteomes" id="UP000317344"/>
    </source>
</evidence>
<dbReference type="InterPro" id="IPR043129">
    <property type="entry name" value="ATPase_NBD"/>
</dbReference>
<name>A0A516X3L9_9ACTN</name>